<dbReference type="InterPro" id="IPR017918">
    <property type="entry name" value="N-reg_PII_CS"/>
</dbReference>
<dbReference type="PRINTS" id="PR00340">
    <property type="entry name" value="PIIGLNB"/>
</dbReference>
<dbReference type="Proteomes" id="UP000319576">
    <property type="component" value="Chromosome"/>
</dbReference>
<dbReference type="Pfam" id="PF00543">
    <property type="entry name" value="P-II"/>
    <property type="match status" value="1"/>
</dbReference>
<dbReference type="PROSITE" id="PS00638">
    <property type="entry name" value="PII_GLNB_CTER"/>
    <property type="match status" value="1"/>
</dbReference>
<dbReference type="GO" id="GO:0005829">
    <property type="term" value="C:cytosol"/>
    <property type="evidence" value="ECO:0007669"/>
    <property type="project" value="TreeGrafter"/>
</dbReference>
<dbReference type="PROSITE" id="PS51343">
    <property type="entry name" value="PII_GLNB_DOM"/>
    <property type="match status" value="1"/>
</dbReference>
<dbReference type="Gene3D" id="3.30.70.120">
    <property type="match status" value="1"/>
</dbReference>
<keyword evidence="3" id="KW-1185">Reference proteome</keyword>
<name>A0A517XKY5_9BACT</name>
<dbReference type="SUPFAM" id="SSF54913">
    <property type="entry name" value="GlnB-like"/>
    <property type="match status" value="1"/>
</dbReference>
<dbReference type="SMART" id="SM00938">
    <property type="entry name" value="P-II"/>
    <property type="match status" value="1"/>
</dbReference>
<dbReference type="KEGG" id="uli:ETAA1_00580"/>
<evidence type="ECO:0000313" key="2">
    <source>
        <dbReference type="EMBL" id="QDU18175.1"/>
    </source>
</evidence>
<dbReference type="RefSeq" id="WP_145233280.1">
    <property type="nucleotide sequence ID" value="NZ_CP036273.1"/>
</dbReference>
<evidence type="ECO:0000313" key="3">
    <source>
        <dbReference type="Proteomes" id="UP000319576"/>
    </source>
</evidence>
<dbReference type="GO" id="GO:0005524">
    <property type="term" value="F:ATP binding"/>
    <property type="evidence" value="ECO:0007669"/>
    <property type="project" value="TreeGrafter"/>
</dbReference>
<dbReference type="GO" id="GO:0006808">
    <property type="term" value="P:regulation of nitrogen utilization"/>
    <property type="evidence" value="ECO:0007669"/>
    <property type="project" value="InterPro"/>
</dbReference>
<dbReference type="InterPro" id="IPR011322">
    <property type="entry name" value="N-reg_PII-like_a/b"/>
</dbReference>
<gene>
    <name evidence="2" type="primary">glnB_1</name>
    <name evidence="2" type="ORF">ETAA1_00580</name>
</gene>
<dbReference type="EMBL" id="CP036273">
    <property type="protein sequence ID" value="QDU18175.1"/>
    <property type="molecule type" value="Genomic_DNA"/>
</dbReference>
<dbReference type="InterPro" id="IPR015867">
    <property type="entry name" value="N-reg_PII/ATP_PRibTrfase_C"/>
</dbReference>
<accession>A0A517XKY5</accession>
<protein>
    <submittedName>
        <fullName evidence="2">Nitrogen regulatory protein P-II</fullName>
    </submittedName>
</protein>
<comment type="similarity">
    <text evidence="1">Belongs to the P(II) protein family.</text>
</comment>
<sequence length="117" mass="12760">MKLIVAIIRPEKLEDVQRALAERDVYLMTVSDVRGCGRQRGYTEVYRGAEVTVRLIPKLKLEIAVNEPFVEAAIEAIVGAARTGDTGTVGDGKIFVFPMDDAVRIRTGERGTTAIGP</sequence>
<dbReference type="InterPro" id="IPR002187">
    <property type="entry name" value="N-reg_PII"/>
</dbReference>
<proteinExistence type="inferred from homology"/>
<dbReference type="PANTHER" id="PTHR30115">
    <property type="entry name" value="NITROGEN REGULATORY PROTEIN P-II"/>
    <property type="match status" value="1"/>
</dbReference>
<dbReference type="OrthoDB" id="9802729at2"/>
<dbReference type="AlphaFoldDB" id="A0A517XKY5"/>
<reference evidence="2 3" key="1">
    <citation type="submission" date="2019-02" db="EMBL/GenBank/DDBJ databases">
        <title>Deep-cultivation of Planctomycetes and their phenomic and genomic characterization uncovers novel biology.</title>
        <authorList>
            <person name="Wiegand S."/>
            <person name="Jogler M."/>
            <person name="Boedeker C."/>
            <person name="Pinto D."/>
            <person name="Vollmers J."/>
            <person name="Rivas-Marin E."/>
            <person name="Kohn T."/>
            <person name="Peeters S.H."/>
            <person name="Heuer A."/>
            <person name="Rast P."/>
            <person name="Oberbeckmann S."/>
            <person name="Bunk B."/>
            <person name="Jeske O."/>
            <person name="Meyerdierks A."/>
            <person name="Storesund J.E."/>
            <person name="Kallscheuer N."/>
            <person name="Luecker S."/>
            <person name="Lage O.M."/>
            <person name="Pohl T."/>
            <person name="Merkel B.J."/>
            <person name="Hornburger P."/>
            <person name="Mueller R.-W."/>
            <person name="Bruemmer F."/>
            <person name="Labrenz M."/>
            <person name="Spormann A.M."/>
            <person name="Op den Camp H."/>
            <person name="Overmann J."/>
            <person name="Amann R."/>
            <person name="Jetten M.S.M."/>
            <person name="Mascher T."/>
            <person name="Medema M.H."/>
            <person name="Devos D.P."/>
            <person name="Kaster A.-K."/>
            <person name="Ovreas L."/>
            <person name="Rohde M."/>
            <person name="Galperin M.Y."/>
            <person name="Jogler C."/>
        </authorList>
    </citation>
    <scope>NUCLEOTIDE SEQUENCE [LARGE SCALE GENOMIC DNA]</scope>
    <source>
        <strain evidence="2 3">ETA_A1</strain>
    </source>
</reference>
<dbReference type="GO" id="GO:0030234">
    <property type="term" value="F:enzyme regulator activity"/>
    <property type="evidence" value="ECO:0007669"/>
    <property type="project" value="InterPro"/>
</dbReference>
<organism evidence="2 3">
    <name type="scientific">Urbifossiella limnaea</name>
    <dbReference type="NCBI Taxonomy" id="2528023"/>
    <lineage>
        <taxon>Bacteria</taxon>
        <taxon>Pseudomonadati</taxon>
        <taxon>Planctomycetota</taxon>
        <taxon>Planctomycetia</taxon>
        <taxon>Gemmatales</taxon>
        <taxon>Gemmataceae</taxon>
        <taxon>Urbifossiella</taxon>
    </lineage>
</organism>
<evidence type="ECO:0000256" key="1">
    <source>
        <dbReference type="RuleBase" id="RU003936"/>
    </source>
</evidence>